<dbReference type="EMBL" id="CALBWS010000005">
    <property type="protein sequence ID" value="CAH2714123.1"/>
    <property type="molecule type" value="Genomic_DNA"/>
</dbReference>
<evidence type="ECO:0000313" key="2">
    <source>
        <dbReference type="Proteomes" id="UP000838308"/>
    </source>
</evidence>
<comment type="caution">
    <text evidence="1">The sequence shown here is derived from an EMBL/GenBank/DDBJ whole genome shotgun (WGS) entry which is preliminary data.</text>
</comment>
<organism evidence="1 2">
    <name type="scientific">Neobacillus rhizosphaerae</name>
    <dbReference type="NCBI Taxonomy" id="2880965"/>
    <lineage>
        <taxon>Bacteria</taxon>
        <taxon>Bacillati</taxon>
        <taxon>Bacillota</taxon>
        <taxon>Bacilli</taxon>
        <taxon>Bacillales</taxon>
        <taxon>Bacillaceae</taxon>
        <taxon>Neobacillus</taxon>
    </lineage>
</organism>
<evidence type="ECO:0000313" key="1">
    <source>
        <dbReference type="EMBL" id="CAH2714123.1"/>
    </source>
</evidence>
<reference evidence="1" key="1">
    <citation type="submission" date="2022-04" db="EMBL/GenBank/DDBJ databases">
        <authorList>
            <person name="Criscuolo A."/>
        </authorList>
    </citation>
    <scope>NUCLEOTIDE SEQUENCE</scope>
    <source>
        <strain evidence="1">CIP111895</strain>
    </source>
</reference>
<name>A0ABN8KL22_9BACI</name>
<accession>A0ABN8KL22</accession>
<keyword evidence="2" id="KW-1185">Reference proteome</keyword>
<protein>
    <submittedName>
        <fullName evidence="1">Uncharacterized protein</fullName>
    </submittedName>
</protein>
<sequence length="62" mass="6970">MVKMGQLSVVPFNKHAIISNDYLKFYPISTFYLKRNKIVTICPAFSAAAYSGPFSHYSGIHV</sequence>
<proteinExistence type="predicted"/>
<dbReference type="Proteomes" id="UP000838308">
    <property type="component" value="Unassembled WGS sequence"/>
</dbReference>
<gene>
    <name evidence="1" type="ORF">BACCIP111895_01277</name>
</gene>